<comment type="caution">
    <text evidence="2">The sequence shown here is derived from an EMBL/GenBank/DDBJ whole genome shotgun (WGS) entry which is preliminary data.</text>
</comment>
<dbReference type="Proteomes" id="UP000865968">
    <property type="component" value="Unassembled WGS sequence"/>
</dbReference>
<name>A0AAN5MCL9_MORMO</name>
<sequence length="195" mass="22419">MTLVEKFSIIGSVASAIAIVVSFTFFTIQRQEDIARRNSDRNNELLALKKIILSNCQQLRKIIEENSKILNKIEMKSYAGIEAKQAGETFYINFKDGYTEKPRKYYWKTSLRFYLLRSNLEKEVLVIAKHNVEIIDLILGLNLLIDSANDSIRFMCNKLYLSTIDALIGKANIVKNDFEKVMQTIDLVEGQITLQ</sequence>
<keyword evidence="1" id="KW-0812">Transmembrane</keyword>
<protein>
    <submittedName>
        <fullName evidence="2">Uncharacterized protein</fullName>
    </submittedName>
</protein>
<organism evidence="2 3">
    <name type="scientific">Morganella morganii</name>
    <name type="common">Proteus morganii</name>
    <dbReference type="NCBI Taxonomy" id="582"/>
    <lineage>
        <taxon>Bacteria</taxon>
        <taxon>Pseudomonadati</taxon>
        <taxon>Pseudomonadota</taxon>
        <taxon>Gammaproteobacteria</taxon>
        <taxon>Enterobacterales</taxon>
        <taxon>Morganellaceae</taxon>
        <taxon>Morganella</taxon>
    </lineage>
</organism>
<evidence type="ECO:0000256" key="1">
    <source>
        <dbReference type="SAM" id="Phobius"/>
    </source>
</evidence>
<gene>
    <name evidence="2" type="ORF">I8608_000583</name>
</gene>
<keyword evidence="1" id="KW-1133">Transmembrane helix</keyword>
<reference evidence="2" key="2">
    <citation type="submission" date="2020-10" db="EMBL/GenBank/DDBJ databases">
        <authorList>
            <consortium name="NCBI Pathogen Detection Project"/>
        </authorList>
    </citation>
    <scope>NUCLEOTIDE SEQUENCE</scope>
    <source>
        <strain evidence="2">Morganella morganii ARLG-3209</strain>
    </source>
</reference>
<reference evidence="2" key="1">
    <citation type="journal article" date="2018" name="Genome Biol.">
        <title>SKESA: strategic k-mer extension for scrupulous assemblies.</title>
        <authorList>
            <person name="Souvorov A."/>
            <person name="Agarwala R."/>
            <person name="Lipman D.J."/>
        </authorList>
    </citation>
    <scope>NUCLEOTIDE SEQUENCE</scope>
    <source>
        <strain evidence="2">Morganella morganii ARLG-3209</strain>
    </source>
</reference>
<accession>A0AAN5MCL9</accession>
<keyword evidence="1" id="KW-0472">Membrane</keyword>
<feature type="transmembrane region" description="Helical" evidence="1">
    <location>
        <begin position="6"/>
        <end position="28"/>
    </location>
</feature>
<dbReference type="RefSeq" id="WP_369444212.1">
    <property type="nucleotide sequence ID" value="NZ_JBFZHD010000001.1"/>
</dbReference>
<proteinExistence type="predicted"/>
<evidence type="ECO:0000313" key="3">
    <source>
        <dbReference type="Proteomes" id="UP000865968"/>
    </source>
</evidence>
<dbReference type="EMBL" id="DACSWI010000001">
    <property type="protein sequence ID" value="HAT3807784.1"/>
    <property type="molecule type" value="Genomic_DNA"/>
</dbReference>
<evidence type="ECO:0000313" key="2">
    <source>
        <dbReference type="EMBL" id="HAT3807784.1"/>
    </source>
</evidence>
<dbReference type="AlphaFoldDB" id="A0AAN5MCL9"/>